<dbReference type="EMBL" id="BQXH01000004">
    <property type="protein sequence ID" value="GKS80906.1"/>
    <property type="molecule type" value="Genomic_DNA"/>
</dbReference>
<dbReference type="Pfam" id="PF02911">
    <property type="entry name" value="Formyl_trans_C"/>
    <property type="match status" value="1"/>
</dbReference>
<dbReference type="NCBIfam" id="TIGR00460">
    <property type="entry name" value="fmt"/>
    <property type="match status" value="1"/>
</dbReference>
<name>A0ABQ5JJK3_9LACO</name>
<dbReference type="InterPro" id="IPR005794">
    <property type="entry name" value="Fmt"/>
</dbReference>
<proteinExistence type="inferred from homology"/>
<feature type="binding site" evidence="8">
    <location>
        <begin position="111"/>
        <end position="114"/>
    </location>
    <ligand>
        <name>(6S)-5,6,7,8-tetrahydrofolate</name>
        <dbReference type="ChEBI" id="CHEBI:57453"/>
    </ligand>
</feature>
<dbReference type="PANTHER" id="PTHR11138">
    <property type="entry name" value="METHIONYL-TRNA FORMYLTRANSFERASE"/>
    <property type="match status" value="1"/>
</dbReference>
<dbReference type="InterPro" id="IPR036477">
    <property type="entry name" value="Formyl_transf_N_sf"/>
</dbReference>
<dbReference type="InterPro" id="IPR011034">
    <property type="entry name" value="Formyl_transferase-like_C_sf"/>
</dbReference>
<evidence type="ECO:0000256" key="6">
    <source>
        <dbReference type="ARBA" id="ARBA00022917"/>
    </source>
</evidence>
<dbReference type="InterPro" id="IPR001555">
    <property type="entry name" value="GART_AS"/>
</dbReference>
<dbReference type="Pfam" id="PF00551">
    <property type="entry name" value="Formyl_trans_N"/>
    <property type="match status" value="1"/>
</dbReference>
<evidence type="ECO:0000259" key="10">
    <source>
        <dbReference type="Pfam" id="PF02911"/>
    </source>
</evidence>
<dbReference type="InterPro" id="IPR005793">
    <property type="entry name" value="Formyl_trans_C"/>
</dbReference>
<evidence type="ECO:0000313" key="12">
    <source>
        <dbReference type="Proteomes" id="UP001055149"/>
    </source>
</evidence>
<feature type="domain" description="Formyl transferase N-terminal" evidence="9">
    <location>
        <begin position="4"/>
        <end position="180"/>
    </location>
</feature>
<evidence type="ECO:0000256" key="2">
    <source>
        <dbReference type="ARBA" id="ARBA00010699"/>
    </source>
</evidence>
<dbReference type="InterPro" id="IPR037022">
    <property type="entry name" value="Formyl_trans_C_sf"/>
</dbReference>
<evidence type="ECO:0000256" key="5">
    <source>
        <dbReference type="ARBA" id="ARBA00022679"/>
    </source>
</evidence>
<dbReference type="Proteomes" id="UP001055149">
    <property type="component" value="Unassembled WGS sequence"/>
</dbReference>
<dbReference type="PANTHER" id="PTHR11138:SF5">
    <property type="entry name" value="METHIONYL-TRNA FORMYLTRANSFERASE, MITOCHONDRIAL"/>
    <property type="match status" value="1"/>
</dbReference>
<evidence type="ECO:0000256" key="4">
    <source>
        <dbReference type="ARBA" id="ARBA00016014"/>
    </source>
</evidence>
<comment type="catalytic activity">
    <reaction evidence="7 8">
        <text>L-methionyl-tRNA(fMet) + (6R)-10-formyltetrahydrofolate = N-formyl-L-methionyl-tRNA(fMet) + (6S)-5,6,7,8-tetrahydrofolate + H(+)</text>
        <dbReference type="Rhea" id="RHEA:24380"/>
        <dbReference type="Rhea" id="RHEA-COMP:9952"/>
        <dbReference type="Rhea" id="RHEA-COMP:9953"/>
        <dbReference type="ChEBI" id="CHEBI:15378"/>
        <dbReference type="ChEBI" id="CHEBI:57453"/>
        <dbReference type="ChEBI" id="CHEBI:78530"/>
        <dbReference type="ChEBI" id="CHEBI:78844"/>
        <dbReference type="ChEBI" id="CHEBI:195366"/>
        <dbReference type="EC" id="2.1.2.9"/>
    </reaction>
</comment>
<dbReference type="Gene3D" id="3.40.50.170">
    <property type="entry name" value="Formyl transferase, N-terminal domain"/>
    <property type="match status" value="1"/>
</dbReference>
<dbReference type="SUPFAM" id="SSF50486">
    <property type="entry name" value="FMT C-terminal domain-like"/>
    <property type="match status" value="1"/>
</dbReference>
<sequence>MTSIVFMGTPQFAVPVLEGLLAAKEYQIKAVVTQPDRPVGRKRRLTASPVKQTALAHDIPVLQPEKLSGSPEMQQVIEMAPDLLVTAAYGQFLPTKLLASAQIAAVNVHGSLLPKYRGGAPVQYSVMNGDAKTGVTLIYMVKKMDAGAMLGQVELPITASDDTGSLFEKLSYLGRDLLLEKLPALIAGQLEAEEQDESQVVFSPTIKPEEEELLLSMTAQELDWKIRALRPEPGAFFANFAGQRTKLWNIDPLDEKTTQAAGTIVDLTKHQLKVAAANGTVYQINELQPAGKKRSTITNFINGNNQGLEKGQVLISNDK</sequence>
<dbReference type="HAMAP" id="MF_00182">
    <property type="entry name" value="Formyl_trans"/>
    <property type="match status" value="1"/>
</dbReference>
<dbReference type="CDD" id="cd08704">
    <property type="entry name" value="Met_tRNA_FMT_C"/>
    <property type="match status" value="1"/>
</dbReference>
<organism evidence="11 12">
    <name type="scientific">Ligilactobacillus pabuli</name>
    <dbReference type="NCBI Taxonomy" id="2886039"/>
    <lineage>
        <taxon>Bacteria</taxon>
        <taxon>Bacillati</taxon>
        <taxon>Bacillota</taxon>
        <taxon>Bacilli</taxon>
        <taxon>Lactobacillales</taxon>
        <taxon>Lactobacillaceae</taxon>
        <taxon>Ligilactobacillus</taxon>
    </lineage>
</organism>
<comment type="function">
    <text evidence="1 8">Attaches a formyl group to the free amino group of methionyl-tRNA(fMet). The formyl group appears to play a dual role in the initiator identity of N-formylmethionyl-tRNA by promoting its recognition by IF2 and preventing the misappropriation of this tRNA by the elongation apparatus.</text>
</comment>
<dbReference type="InterPro" id="IPR041711">
    <property type="entry name" value="Met-tRNA-FMT_N"/>
</dbReference>
<dbReference type="PROSITE" id="PS00373">
    <property type="entry name" value="GART"/>
    <property type="match status" value="1"/>
</dbReference>
<evidence type="ECO:0000256" key="3">
    <source>
        <dbReference type="ARBA" id="ARBA00012261"/>
    </source>
</evidence>
<dbReference type="InterPro" id="IPR044135">
    <property type="entry name" value="Met-tRNA-FMT_C"/>
</dbReference>
<reference evidence="11" key="1">
    <citation type="journal article" date="2022" name="Int. J. Syst. Evol. Microbiol.">
        <title>A novel species of lactic acid bacteria, Ligilactobacillus pabuli sp. nov., isolated from alfalfa silage.</title>
        <authorList>
            <person name="Tohno M."/>
            <person name="Tanizawa Y."/>
            <person name="Sawada H."/>
            <person name="Sakamoto M."/>
            <person name="Ohkuma M."/>
            <person name="Kobayashi H."/>
        </authorList>
    </citation>
    <scope>NUCLEOTIDE SEQUENCE</scope>
    <source>
        <strain evidence="11">AF129</strain>
    </source>
</reference>
<dbReference type="RefSeq" id="WP_244054680.1">
    <property type="nucleotide sequence ID" value="NZ_BQXH01000004.1"/>
</dbReference>
<evidence type="ECO:0000256" key="8">
    <source>
        <dbReference type="HAMAP-Rule" id="MF_00182"/>
    </source>
</evidence>
<gene>
    <name evidence="8 11" type="primary">fmt</name>
    <name evidence="11" type="ORF">LPAF129_05910</name>
</gene>
<evidence type="ECO:0000313" key="11">
    <source>
        <dbReference type="EMBL" id="GKS80906.1"/>
    </source>
</evidence>
<accession>A0ABQ5JJK3</accession>
<comment type="caution">
    <text evidence="11">The sequence shown here is derived from an EMBL/GenBank/DDBJ whole genome shotgun (WGS) entry which is preliminary data.</text>
</comment>
<dbReference type="Gene3D" id="3.10.25.10">
    <property type="entry name" value="Formyl transferase, C-terminal domain"/>
    <property type="match status" value="1"/>
</dbReference>
<keyword evidence="5 8" id="KW-0808">Transferase</keyword>
<dbReference type="EC" id="2.1.2.9" evidence="3 8"/>
<evidence type="ECO:0000256" key="1">
    <source>
        <dbReference type="ARBA" id="ARBA00002606"/>
    </source>
</evidence>
<dbReference type="SUPFAM" id="SSF53328">
    <property type="entry name" value="Formyltransferase"/>
    <property type="match status" value="1"/>
</dbReference>
<evidence type="ECO:0000259" key="9">
    <source>
        <dbReference type="Pfam" id="PF00551"/>
    </source>
</evidence>
<comment type="similarity">
    <text evidence="2 8">Belongs to the Fmt family.</text>
</comment>
<feature type="domain" description="Formyl transferase C-terminal" evidence="10">
    <location>
        <begin position="206"/>
        <end position="304"/>
    </location>
</feature>
<keyword evidence="12" id="KW-1185">Reference proteome</keyword>
<keyword evidence="6 8" id="KW-0648">Protein biosynthesis</keyword>
<protein>
    <recommendedName>
        <fullName evidence="4 8">Methionyl-tRNA formyltransferase</fullName>
        <ecNumber evidence="3 8">2.1.2.9</ecNumber>
    </recommendedName>
</protein>
<dbReference type="CDD" id="cd08646">
    <property type="entry name" value="FMT_core_Met-tRNA-FMT_N"/>
    <property type="match status" value="1"/>
</dbReference>
<dbReference type="InterPro" id="IPR002376">
    <property type="entry name" value="Formyl_transf_N"/>
</dbReference>
<evidence type="ECO:0000256" key="7">
    <source>
        <dbReference type="ARBA" id="ARBA00048558"/>
    </source>
</evidence>